<feature type="region of interest" description="Disordered" evidence="5">
    <location>
        <begin position="1307"/>
        <end position="1460"/>
    </location>
</feature>
<dbReference type="PROSITE" id="PS51156">
    <property type="entry name" value="ELM2"/>
    <property type="match status" value="1"/>
</dbReference>
<evidence type="ECO:0000256" key="5">
    <source>
        <dbReference type="SAM" id="MobiDB-lite"/>
    </source>
</evidence>
<feature type="compositionally biased region" description="Low complexity" evidence="5">
    <location>
        <begin position="212"/>
        <end position="233"/>
    </location>
</feature>
<reference evidence="8" key="1">
    <citation type="submission" date="2020-05" db="UniProtKB">
        <authorList>
            <consortium name="EnsemblMetazoa"/>
        </authorList>
    </citation>
    <scope>IDENTIFICATION</scope>
    <source>
        <strain evidence="8">USDA</strain>
    </source>
</reference>
<dbReference type="Proteomes" id="UP000095300">
    <property type="component" value="Unassembled WGS sequence"/>
</dbReference>
<feature type="compositionally biased region" description="Low complexity" evidence="5">
    <location>
        <begin position="1367"/>
        <end position="1433"/>
    </location>
</feature>
<sequence length="1804" mass="191089">MAASTQGEIRVGPGHQVNDVYAKLPDYNPISSFPVDKENDERELEIPRWSPGAMADGDLLMFLRAARSMAAFQGMCDGGLEEGIVAATRDDTTINAHDVLHDNGYDPGKALQALVKAPLTKSIEKKWCEDEIKKFIKGLRQFGKNFFRIQKDLLPHKETPELVEFYYLWKKTPSANSNRPHRRRRQSALRRNRVTRASNTPPKKEDTPEPQSATSASTTTTTTATTTASTATSDKGRASPVVTKEETSSLTEDDVSECDSDSSLTHKRDESPSRMRTRNKQQTAPGTAAKCDQTQVTQPQPTANGKRPKRGSDTPDNVAASAAAAAVGGGSVDSPKTPTKPASEGAAAANKRKTGRQETPNKKKRNDTEGSVTGGSNTDNQDESTDNITTAPVAVSISKDKRKRAESPVESTNSDSRSDSAMDDGESTNTDSAEQQSKDSKESTSSKEESSSGNSELDSAKSDKNVIQKTEAKISEIDIKDKIKNVDEETNIQAPSSMPQNTAMVITDNSLKDIKASKEDPLAIPPTKPIAIVNPPPPPIPPLKVPTVEALNASVDRKEVGKLDMMDTDMPKDMLKKLANMKQEISTPPQTQPPPPPAQTIMPEVVYFKKEPKDAVIDAVCNQNSNEPQDLKVKIEVKSEDIKPPLLGGLPPSSQGQAPMSLTTKRMDGSDVAQHQPPPPPPSHLAHSLVAGPPPGYIVEGGHLKFAAPPPQANQPPPSSSLPSDNNSMPPAAGPPTSVPHPQQPKYPADVEHKFPDSIKYEPGKFVPQDLKYPPQAMDSIKYSQEMQAAAAAAAAAGKFDMKFMIDQHTGKFPGDLSSPHGPPSAGKTYSGSNDGPGKVQELKSGYPPPNLGPPPVSSASTPNDNPPTHKFMGGPQEPSPPTHGQPPGATPPPGIAMPKPHYEHQVQHPMARPPFESAAGLMMKYGDPMVGKYGPQDLKFPPLQGPPTDMSTGGMKPSPYGENLVKPLPYSGPLEVGLKYPPSESPIDASARSTPGQDSQSSNSSSLPSNQQQFQSPHPSPHMPSPAGGGLPPGMHPQNLISPHSGPLSIQASHQSQVPSGAPPGSTPSGPAPQGLIHHPTPTSVSSGNGPQGLHHPSHLPPSSGPPTSASGGPTHSISSIAPSAMHPQHLPPGHLPQLHRPHAELPPGAGGMHPHAPIPLSLQNHDPRNGPPLSLSSHGLGPHSQPQQQISSGTVRTPSPAQPPQRLGLHEERAGASTAPSSQARDPPTSQASSGPPQQSPHTHRTSPLPGLSSNVPPGLIGHPMPIHPHLAHLPPGHPAHAGHHMLPHSLAGLGPGAGPLALLAGPPSLNSLPESGLSRRTPPSSHMPSSQQPPISSASGPLPPHGSNPPVSATTSMSTTNTVPSSAFSRASPSVSSNSGPGGPSSLSGPPHNSGSNSGTPSGLNSSAGGAHRSSSPASSVGSLSRQSPLHPVPQSPLSHHPSSSALSAAAAAVAERDRHALLRQQSPHMTPPPVSSASALMASPLSKMYGPQSGQRGLGASPPPHLRPGASPPVIRHPQMPLPLPLIPAGAGMPPIGVHPGQSPYPHPLLHPSMFYSPHHHSPFNSPYGYGPYGPGFPAYIKPPGAGGSLEQAVMAAAHHPGLQGPPPTRPDDPALAAAVEKQKQQQLQHQHMQQQHLQQQHQHQQFNDFSPVEQMVPYHHPMGPMYSRERELEELKNAQAAAAAGQSRLDPHWMEYYRRGIHPSQFPLYPNPAAISQMERERLGIPPHHVALDPSEHMPQPPEAGFQLPPNVGQFPRPNMLMPREPHSDVLLRMSYADQLQYLQAAEFQRQSLHDQYFR</sequence>
<evidence type="ECO:0008006" key="10">
    <source>
        <dbReference type="Google" id="ProtNLM"/>
    </source>
</evidence>
<dbReference type="FunFam" id="1.10.10.60:FF:000052">
    <property type="entry name" value="Arginine-glutamic acid dipeptide (RE) repeats"/>
    <property type="match status" value="1"/>
</dbReference>
<feature type="region of interest" description="Disordered" evidence="5">
    <location>
        <begin position="621"/>
        <end position="772"/>
    </location>
</feature>
<dbReference type="SMART" id="SM00717">
    <property type="entry name" value="SANT"/>
    <property type="match status" value="1"/>
</dbReference>
<feature type="compositionally biased region" description="Low complexity" evidence="5">
    <location>
        <begin position="1107"/>
        <end position="1118"/>
    </location>
</feature>
<dbReference type="SMART" id="SM01189">
    <property type="entry name" value="ELM2"/>
    <property type="match status" value="1"/>
</dbReference>
<dbReference type="OrthoDB" id="6147534at2759"/>
<dbReference type="InterPro" id="IPR017884">
    <property type="entry name" value="SANT_dom"/>
</dbReference>
<keyword evidence="2" id="KW-0805">Transcription regulation</keyword>
<feature type="compositionally biased region" description="Basic and acidic residues" evidence="5">
    <location>
        <begin position="629"/>
        <end position="643"/>
    </location>
</feature>
<dbReference type="EnsemblMetazoa" id="SCAU009658-RA">
    <property type="protein sequence ID" value="SCAU009658-PA"/>
    <property type="gene ID" value="SCAU009658"/>
</dbReference>
<dbReference type="InterPro" id="IPR000949">
    <property type="entry name" value="ELM2_dom"/>
</dbReference>
<dbReference type="STRING" id="35570.A0A1I8PNF8"/>
<evidence type="ECO:0000256" key="2">
    <source>
        <dbReference type="ARBA" id="ARBA00023015"/>
    </source>
</evidence>
<feature type="compositionally biased region" description="Polar residues" evidence="5">
    <location>
        <begin position="1049"/>
        <end position="1059"/>
    </location>
</feature>
<feature type="compositionally biased region" description="Basic and acidic residues" evidence="5">
    <location>
        <begin position="458"/>
        <end position="475"/>
    </location>
</feature>
<feature type="compositionally biased region" description="Low complexity" evidence="5">
    <location>
        <begin position="1439"/>
        <end position="1457"/>
    </location>
</feature>
<feature type="compositionally biased region" description="Low complexity" evidence="5">
    <location>
        <begin position="1325"/>
        <end position="1343"/>
    </location>
</feature>
<feature type="domain" description="SANT" evidence="7">
    <location>
        <begin position="122"/>
        <end position="174"/>
    </location>
</feature>
<dbReference type="CDD" id="cd11661">
    <property type="entry name" value="SANT_MTA3_like"/>
    <property type="match status" value="1"/>
</dbReference>
<dbReference type="PROSITE" id="PS51293">
    <property type="entry name" value="SANT"/>
    <property type="match status" value="1"/>
</dbReference>
<feature type="compositionally biased region" description="Acidic residues" evidence="5">
    <location>
        <begin position="251"/>
        <end position="260"/>
    </location>
</feature>
<feature type="compositionally biased region" description="Low complexity" evidence="5">
    <location>
        <begin position="1229"/>
        <end position="1243"/>
    </location>
</feature>
<name>A0A1I8PNF8_STOCA</name>
<feature type="compositionally biased region" description="Low complexity" evidence="5">
    <location>
        <begin position="721"/>
        <end position="731"/>
    </location>
</feature>
<dbReference type="Pfam" id="PF01448">
    <property type="entry name" value="ELM2"/>
    <property type="match status" value="1"/>
</dbReference>
<feature type="domain" description="ELM2" evidence="6">
    <location>
        <begin position="7"/>
        <end position="118"/>
    </location>
</feature>
<feature type="region of interest" description="Disordered" evidence="5">
    <location>
        <begin position="1742"/>
        <end position="1769"/>
    </location>
</feature>
<organism evidence="8 9">
    <name type="scientific">Stomoxys calcitrans</name>
    <name type="common">Stable fly</name>
    <name type="synonym">Conops calcitrans</name>
    <dbReference type="NCBI Taxonomy" id="35570"/>
    <lineage>
        <taxon>Eukaryota</taxon>
        <taxon>Metazoa</taxon>
        <taxon>Ecdysozoa</taxon>
        <taxon>Arthropoda</taxon>
        <taxon>Hexapoda</taxon>
        <taxon>Insecta</taxon>
        <taxon>Pterygota</taxon>
        <taxon>Neoptera</taxon>
        <taxon>Endopterygota</taxon>
        <taxon>Diptera</taxon>
        <taxon>Brachycera</taxon>
        <taxon>Muscomorpha</taxon>
        <taxon>Muscoidea</taxon>
        <taxon>Muscidae</taxon>
        <taxon>Stomoxys</taxon>
    </lineage>
</organism>
<evidence type="ECO:0000256" key="3">
    <source>
        <dbReference type="ARBA" id="ARBA00023163"/>
    </source>
</evidence>
<feature type="compositionally biased region" description="Polar residues" evidence="5">
    <location>
        <begin position="292"/>
        <end position="303"/>
    </location>
</feature>
<feature type="region of interest" description="Disordered" evidence="5">
    <location>
        <begin position="811"/>
        <end position="1290"/>
    </location>
</feature>
<feature type="compositionally biased region" description="Basic residues" evidence="5">
    <location>
        <begin position="179"/>
        <end position="194"/>
    </location>
</feature>
<evidence type="ECO:0000313" key="8">
    <source>
        <dbReference type="EnsemblMetazoa" id="SCAU009658-PA"/>
    </source>
</evidence>
<keyword evidence="3" id="KW-0804">Transcription</keyword>
<gene>
    <name evidence="8" type="primary">106090074</name>
</gene>
<dbReference type="SUPFAM" id="SSF46689">
    <property type="entry name" value="Homeodomain-like"/>
    <property type="match status" value="1"/>
</dbReference>
<evidence type="ECO:0000259" key="7">
    <source>
        <dbReference type="PROSITE" id="PS51293"/>
    </source>
</evidence>
<feature type="compositionally biased region" description="Basic and acidic residues" evidence="5">
    <location>
        <begin position="436"/>
        <end position="450"/>
    </location>
</feature>
<dbReference type="GO" id="GO:0003714">
    <property type="term" value="F:transcription corepressor activity"/>
    <property type="evidence" value="ECO:0007669"/>
    <property type="project" value="TreeGrafter"/>
</dbReference>
<feature type="compositionally biased region" description="Low complexity" evidence="5">
    <location>
        <begin position="1307"/>
        <end position="1316"/>
    </location>
</feature>
<evidence type="ECO:0000256" key="4">
    <source>
        <dbReference type="ARBA" id="ARBA00023242"/>
    </source>
</evidence>
<feature type="compositionally biased region" description="Basic and acidic residues" evidence="5">
    <location>
        <begin position="264"/>
        <end position="273"/>
    </location>
</feature>
<feature type="region of interest" description="Disordered" evidence="5">
    <location>
        <begin position="1490"/>
        <end position="1518"/>
    </location>
</feature>
<dbReference type="Gene3D" id="4.10.1240.50">
    <property type="match status" value="1"/>
</dbReference>
<feature type="compositionally biased region" description="Low complexity" evidence="5">
    <location>
        <begin position="998"/>
        <end position="1018"/>
    </location>
</feature>
<evidence type="ECO:0000313" key="9">
    <source>
        <dbReference type="Proteomes" id="UP000095300"/>
    </source>
</evidence>
<feature type="compositionally biased region" description="Pro residues" evidence="5">
    <location>
        <begin position="847"/>
        <end position="857"/>
    </location>
</feature>
<keyword evidence="4" id="KW-0539">Nucleus</keyword>
<keyword evidence="9" id="KW-1185">Reference proteome</keyword>
<feature type="compositionally biased region" description="Low complexity" evidence="5">
    <location>
        <begin position="1173"/>
        <end position="1186"/>
    </location>
</feature>
<evidence type="ECO:0000256" key="1">
    <source>
        <dbReference type="ARBA" id="ARBA00004123"/>
    </source>
</evidence>
<dbReference type="VEuPathDB" id="VectorBase:SCAU009658"/>
<feature type="compositionally biased region" description="Basic and acidic residues" evidence="5">
    <location>
        <begin position="749"/>
        <end position="763"/>
    </location>
</feature>
<feature type="compositionally biased region" description="Polar residues" evidence="5">
    <location>
        <begin position="369"/>
        <end position="379"/>
    </location>
</feature>
<feature type="compositionally biased region" description="Low complexity" evidence="5">
    <location>
        <begin position="644"/>
        <end position="657"/>
    </location>
</feature>
<protein>
    <recommendedName>
        <fullName evidence="10">Arginine-glutamic acid dipeptide repeats protein</fullName>
    </recommendedName>
</protein>
<dbReference type="InterPro" id="IPR001005">
    <property type="entry name" value="SANT/Myb"/>
</dbReference>
<feature type="compositionally biased region" description="Polar residues" evidence="5">
    <location>
        <begin position="1352"/>
        <end position="1366"/>
    </location>
</feature>
<feature type="compositionally biased region" description="Low complexity" evidence="5">
    <location>
        <begin position="1265"/>
        <end position="1277"/>
    </location>
</feature>
<feature type="region of interest" description="Disordered" evidence="5">
    <location>
        <begin position="173"/>
        <end position="475"/>
    </location>
</feature>
<feature type="compositionally biased region" description="Pro residues" evidence="5">
    <location>
        <begin position="878"/>
        <end position="896"/>
    </location>
</feature>
<dbReference type="FunFam" id="4.10.1240.50:FF:000004">
    <property type="entry name" value="arginine-glutamic acid dipeptide repeats protein-like"/>
    <property type="match status" value="1"/>
</dbReference>
<dbReference type="InterPro" id="IPR009057">
    <property type="entry name" value="Homeodomain-like_sf"/>
</dbReference>
<comment type="subcellular location">
    <subcellularLocation>
        <location evidence="1">Nucleus</location>
    </subcellularLocation>
</comment>
<accession>A0A1I8PNF8</accession>
<feature type="compositionally biased region" description="Pro residues" evidence="5">
    <location>
        <begin position="732"/>
        <end position="745"/>
    </location>
</feature>
<feature type="compositionally biased region" description="Polar residues" evidence="5">
    <location>
        <begin position="1187"/>
        <end position="1201"/>
    </location>
</feature>
<proteinExistence type="predicted"/>
<dbReference type="PANTHER" id="PTHR13859">
    <property type="entry name" value="ATROPHIN-RELATED"/>
    <property type="match status" value="1"/>
</dbReference>
<dbReference type="GO" id="GO:0005634">
    <property type="term" value="C:nucleus"/>
    <property type="evidence" value="ECO:0007669"/>
    <property type="project" value="UniProtKB-SubCell"/>
</dbReference>
<dbReference type="PANTHER" id="PTHR13859:SF11">
    <property type="entry name" value="GRUNGE, ISOFORM J"/>
    <property type="match status" value="1"/>
</dbReference>
<dbReference type="Gene3D" id="1.10.10.60">
    <property type="entry name" value="Homeodomain-like"/>
    <property type="match status" value="1"/>
</dbReference>
<feature type="compositionally biased region" description="Pro residues" evidence="5">
    <location>
        <begin position="708"/>
        <end position="720"/>
    </location>
</feature>
<evidence type="ECO:0000259" key="6">
    <source>
        <dbReference type="PROSITE" id="PS51156"/>
    </source>
</evidence>